<evidence type="ECO:0000313" key="2">
    <source>
        <dbReference type="EMBL" id="EEP66533.1"/>
    </source>
</evidence>
<comment type="caution">
    <text evidence="2">The sequence shown here is derived from an EMBL/GenBank/DDBJ whole genome shotgun (WGS) entry which is preliminary data.</text>
</comment>
<accession>C4GNB1</accession>
<evidence type="ECO:0000313" key="3">
    <source>
        <dbReference type="Proteomes" id="UP000003009"/>
    </source>
</evidence>
<dbReference type="AlphaFoldDB" id="C4GNB1"/>
<gene>
    <name evidence="2" type="ORF">GCWU000324_03200</name>
</gene>
<keyword evidence="1" id="KW-1133">Transmembrane helix</keyword>
<protein>
    <submittedName>
        <fullName evidence="2">Uncharacterized protein</fullName>
    </submittedName>
</protein>
<dbReference type="Proteomes" id="UP000003009">
    <property type="component" value="Unassembled WGS sequence"/>
</dbReference>
<reference evidence="2" key="1">
    <citation type="submission" date="2009-04" db="EMBL/GenBank/DDBJ databases">
        <authorList>
            <person name="Weinstock G."/>
            <person name="Sodergren E."/>
            <person name="Clifton S."/>
            <person name="Fulton L."/>
            <person name="Fulton B."/>
            <person name="Courtney L."/>
            <person name="Fronick C."/>
            <person name="Harrison M."/>
            <person name="Strong C."/>
            <person name="Farmer C."/>
            <person name="Delahaunty K."/>
            <person name="Markovic C."/>
            <person name="Hall O."/>
            <person name="Minx P."/>
            <person name="Tomlinson C."/>
            <person name="Mitreva M."/>
            <person name="Nelson J."/>
            <person name="Hou S."/>
            <person name="Wollam A."/>
            <person name="Pepin K.H."/>
            <person name="Johnson M."/>
            <person name="Bhonagiri V."/>
            <person name="Nash W.E."/>
            <person name="Warren W."/>
            <person name="Chinwalla A."/>
            <person name="Mardis E.R."/>
            <person name="Wilson R.K."/>
        </authorList>
    </citation>
    <scope>NUCLEOTIDE SEQUENCE [LARGE SCALE GENOMIC DNA]</scope>
    <source>
        <strain evidence="2">ATCC 51147</strain>
    </source>
</reference>
<keyword evidence="1" id="KW-0472">Membrane</keyword>
<proteinExistence type="predicted"/>
<evidence type="ECO:0000256" key="1">
    <source>
        <dbReference type="SAM" id="Phobius"/>
    </source>
</evidence>
<dbReference type="EMBL" id="ACJW02000009">
    <property type="protein sequence ID" value="EEP66533.1"/>
    <property type="molecule type" value="Genomic_DNA"/>
</dbReference>
<dbReference type="HOGENOM" id="CLU_2879918_0_0_4"/>
<sequence length="63" mass="7319">MLRQGLRPADWLMLVGCCGAPFHLHNIDDFRLTIYYFKEYTVIAVSYPILLAAQMLYVCFTSK</sequence>
<name>C4GNB1_9NEIS</name>
<organism evidence="2 3">
    <name type="scientific">Kingella oralis ATCC 51147</name>
    <dbReference type="NCBI Taxonomy" id="629741"/>
    <lineage>
        <taxon>Bacteria</taxon>
        <taxon>Pseudomonadati</taxon>
        <taxon>Pseudomonadota</taxon>
        <taxon>Betaproteobacteria</taxon>
        <taxon>Neisseriales</taxon>
        <taxon>Neisseriaceae</taxon>
        <taxon>Kingella</taxon>
    </lineage>
</organism>
<feature type="transmembrane region" description="Helical" evidence="1">
    <location>
        <begin position="40"/>
        <end position="60"/>
    </location>
</feature>
<keyword evidence="3" id="KW-1185">Reference proteome</keyword>
<keyword evidence="1" id="KW-0812">Transmembrane</keyword>